<evidence type="ECO:0000313" key="4">
    <source>
        <dbReference type="EMBL" id="CAD8898551.1"/>
    </source>
</evidence>
<keyword evidence="1" id="KW-0479">Metal-binding</keyword>
<feature type="region of interest" description="Disordered" evidence="2">
    <location>
        <begin position="285"/>
        <end position="317"/>
    </location>
</feature>
<gene>
    <name evidence="4" type="ORF">CHYS00102_LOCUS25765</name>
</gene>
<evidence type="ECO:0000256" key="2">
    <source>
        <dbReference type="SAM" id="MobiDB-lite"/>
    </source>
</evidence>
<feature type="region of interest" description="Disordered" evidence="2">
    <location>
        <begin position="1"/>
        <end position="88"/>
    </location>
</feature>
<feature type="region of interest" description="Disordered" evidence="2">
    <location>
        <begin position="202"/>
        <end position="221"/>
    </location>
</feature>
<dbReference type="InterPro" id="IPR001841">
    <property type="entry name" value="Znf_RING"/>
</dbReference>
<dbReference type="Pfam" id="PF13920">
    <property type="entry name" value="zf-C3HC4_3"/>
    <property type="match status" value="1"/>
</dbReference>
<keyword evidence="1" id="KW-0862">Zinc</keyword>
<dbReference type="GO" id="GO:0008270">
    <property type="term" value="F:zinc ion binding"/>
    <property type="evidence" value="ECO:0007669"/>
    <property type="project" value="UniProtKB-KW"/>
</dbReference>
<keyword evidence="1" id="KW-0863">Zinc-finger</keyword>
<accession>A0A7S1BWV9</accession>
<feature type="compositionally biased region" description="Polar residues" evidence="2">
    <location>
        <begin position="297"/>
        <end position="317"/>
    </location>
</feature>
<evidence type="ECO:0000259" key="3">
    <source>
        <dbReference type="PROSITE" id="PS50089"/>
    </source>
</evidence>
<dbReference type="Gene3D" id="3.30.40.10">
    <property type="entry name" value="Zinc/RING finger domain, C3HC4 (zinc finger)"/>
    <property type="match status" value="1"/>
</dbReference>
<feature type="region of interest" description="Disordered" evidence="2">
    <location>
        <begin position="165"/>
        <end position="190"/>
    </location>
</feature>
<feature type="compositionally biased region" description="Basic and acidic residues" evidence="2">
    <location>
        <begin position="208"/>
        <end position="221"/>
    </location>
</feature>
<reference evidence="4" key="1">
    <citation type="submission" date="2021-01" db="EMBL/GenBank/DDBJ databases">
        <authorList>
            <person name="Corre E."/>
            <person name="Pelletier E."/>
            <person name="Niang G."/>
            <person name="Scheremetjew M."/>
            <person name="Finn R."/>
            <person name="Kale V."/>
            <person name="Holt S."/>
            <person name="Cochrane G."/>
            <person name="Meng A."/>
            <person name="Brown T."/>
            <person name="Cohen L."/>
        </authorList>
    </citation>
    <scope>NUCLEOTIDE SEQUENCE</scope>
    <source>
        <strain evidence="4">308</strain>
    </source>
</reference>
<proteinExistence type="predicted"/>
<dbReference type="SUPFAM" id="SSF57850">
    <property type="entry name" value="RING/U-box"/>
    <property type="match status" value="1"/>
</dbReference>
<name>A0A7S1BWV9_9STRA</name>
<evidence type="ECO:0000256" key="1">
    <source>
        <dbReference type="PROSITE-ProRule" id="PRU00175"/>
    </source>
</evidence>
<protein>
    <recommendedName>
        <fullName evidence="3">RING-type domain-containing protein</fullName>
    </recommendedName>
</protein>
<dbReference type="PROSITE" id="PS50089">
    <property type="entry name" value="ZF_RING_2"/>
    <property type="match status" value="1"/>
</dbReference>
<sequence length="407" mass="43613">MQKKTGYHFGEHPVDYTDYDPKEHVKSRIAEYHANAGANQDAEGTSASVATDSTATASTATASSTSLAVPTASKQQQKQQQHQHTDVKLGEDTILANAMEEKELKKTSTIPFVKAVAGAGTTSRNENDNLDKMNQEKIKMVTNILKKTKTASFVNKLKLLKKLELADGGGGTGSTRQVKNDAPDLDGDIETREKNIKAYSILSGKDGTSGRDDAEGSVGKKEAFSDMISEKCLVDPVINPASSTPATSSSAPPSAVCPLPQPVAPRIELVGPRISKVILTAPLCDRTPPGLPPPKANSPTAPTNSKVSQSSAQPSELTFPIPTTTIQNFVPRRPSVYERQLQCVICQERPAVVVLEPCQHCVLCRECSDSGLCAKYCPSCRTPVFGKSDAGVAIIVRPRVYSIYTFL</sequence>
<dbReference type="AlphaFoldDB" id="A0A7S1BWV9"/>
<feature type="domain" description="RING-type" evidence="3">
    <location>
        <begin position="343"/>
        <end position="381"/>
    </location>
</feature>
<feature type="compositionally biased region" description="Low complexity" evidence="2">
    <location>
        <begin position="45"/>
        <end position="82"/>
    </location>
</feature>
<organism evidence="4">
    <name type="scientific">Corethron hystrix</name>
    <dbReference type="NCBI Taxonomy" id="216773"/>
    <lineage>
        <taxon>Eukaryota</taxon>
        <taxon>Sar</taxon>
        <taxon>Stramenopiles</taxon>
        <taxon>Ochrophyta</taxon>
        <taxon>Bacillariophyta</taxon>
        <taxon>Coscinodiscophyceae</taxon>
        <taxon>Corethrophycidae</taxon>
        <taxon>Corethrales</taxon>
        <taxon>Corethraceae</taxon>
        <taxon>Corethron</taxon>
    </lineage>
</organism>
<dbReference type="EMBL" id="HBFR01035374">
    <property type="protein sequence ID" value="CAD8898551.1"/>
    <property type="molecule type" value="Transcribed_RNA"/>
</dbReference>
<dbReference type="InterPro" id="IPR013083">
    <property type="entry name" value="Znf_RING/FYVE/PHD"/>
</dbReference>
<feature type="compositionally biased region" description="Basic and acidic residues" evidence="2">
    <location>
        <begin position="9"/>
        <end position="31"/>
    </location>
</feature>